<evidence type="ECO:0000313" key="2">
    <source>
        <dbReference type="Proteomes" id="UP000828390"/>
    </source>
</evidence>
<dbReference type="AlphaFoldDB" id="A0A9D4DXX5"/>
<protein>
    <submittedName>
        <fullName evidence="1">Uncharacterized protein</fullName>
    </submittedName>
</protein>
<name>A0A9D4DXX5_DREPO</name>
<evidence type="ECO:0000313" key="1">
    <source>
        <dbReference type="EMBL" id="KAH3768510.1"/>
    </source>
</evidence>
<gene>
    <name evidence="1" type="ORF">DPMN_169723</name>
</gene>
<reference evidence="1" key="2">
    <citation type="submission" date="2020-11" db="EMBL/GenBank/DDBJ databases">
        <authorList>
            <person name="McCartney M.A."/>
            <person name="Auch B."/>
            <person name="Kono T."/>
            <person name="Mallez S."/>
            <person name="Becker A."/>
            <person name="Gohl D.M."/>
            <person name="Silverstein K.A.T."/>
            <person name="Koren S."/>
            <person name="Bechman K.B."/>
            <person name="Herman A."/>
            <person name="Abrahante J.E."/>
            <person name="Garbe J."/>
        </authorList>
    </citation>
    <scope>NUCLEOTIDE SEQUENCE</scope>
    <source>
        <strain evidence="1">Duluth1</strain>
        <tissue evidence="1">Whole animal</tissue>
    </source>
</reference>
<comment type="caution">
    <text evidence="1">The sequence shown here is derived from an EMBL/GenBank/DDBJ whole genome shotgun (WGS) entry which is preliminary data.</text>
</comment>
<dbReference type="EMBL" id="JAIWYP010000009">
    <property type="protein sequence ID" value="KAH3768510.1"/>
    <property type="molecule type" value="Genomic_DNA"/>
</dbReference>
<keyword evidence="2" id="KW-1185">Reference proteome</keyword>
<sequence>MQGTGTLKMSKKKSLKTSIKFCFGFARLVCKMFVCRRKLLTTLLKTPYETINQWDMFSQWKIAVILFEGAYYMCQFDRVTPNKESNQSGNSEWVNSLYW</sequence>
<dbReference type="Proteomes" id="UP000828390">
    <property type="component" value="Unassembled WGS sequence"/>
</dbReference>
<organism evidence="1 2">
    <name type="scientific">Dreissena polymorpha</name>
    <name type="common">Zebra mussel</name>
    <name type="synonym">Mytilus polymorpha</name>
    <dbReference type="NCBI Taxonomy" id="45954"/>
    <lineage>
        <taxon>Eukaryota</taxon>
        <taxon>Metazoa</taxon>
        <taxon>Spiralia</taxon>
        <taxon>Lophotrochozoa</taxon>
        <taxon>Mollusca</taxon>
        <taxon>Bivalvia</taxon>
        <taxon>Autobranchia</taxon>
        <taxon>Heteroconchia</taxon>
        <taxon>Euheterodonta</taxon>
        <taxon>Imparidentia</taxon>
        <taxon>Neoheterodontei</taxon>
        <taxon>Myida</taxon>
        <taxon>Dreissenoidea</taxon>
        <taxon>Dreissenidae</taxon>
        <taxon>Dreissena</taxon>
    </lineage>
</organism>
<reference evidence="1" key="1">
    <citation type="journal article" date="2019" name="bioRxiv">
        <title>The Genome of the Zebra Mussel, Dreissena polymorpha: A Resource for Invasive Species Research.</title>
        <authorList>
            <person name="McCartney M.A."/>
            <person name="Auch B."/>
            <person name="Kono T."/>
            <person name="Mallez S."/>
            <person name="Zhang Y."/>
            <person name="Obille A."/>
            <person name="Becker A."/>
            <person name="Abrahante J.E."/>
            <person name="Garbe J."/>
            <person name="Badalamenti J.P."/>
            <person name="Herman A."/>
            <person name="Mangelson H."/>
            <person name="Liachko I."/>
            <person name="Sullivan S."/>
            <person name="Sone E.D."/>
            <person name="Koren S."/>
            <person name="Silverstein K.A.T."/>
            <person name="Beckman K.B."/>
            <person name="Gohl D.M."/>
        </authorList>
    </citation>
    <scope>NUCLEOTIDE SEQUENCE</scope>
    <source>
        <strain evidence="1">Duluth1</strain>
        <tissue evidence="1">Whole animal</tissue>
    </source>
</reference>
<accession>A0A9D4DXX5</accession>
<proteinExistence type="predicted"/>